<dbReference type="InterPro" id="IPR003099">
    <property type="entry name" value="Prephen_DH"/>
</dbReference>
<dbReference type="Gene3D" id="3.40.50.720">
    <property type="entry name" value="NAD(P)-binding Rossmann-like Domain"/>
    <property type="match status" value="1"/>
</dbReference>
<comment type="caution">
    <text evidence="3">The sequence shown here is derived from an EMBL/GenBank/DDBJ whole genome shotgun (WGS) entry which is preliminary data.</text>
</comment>
<name>A0A1V5MEN9_UNCT6</name>
<dbReference type="InterPro" id="IPR050812">
    <property type="entry name" value="Preph/Arog_dehydrog"/>
</dbReference>
<dbReference type="Pfam" id="PF02153">
    <property type="entry name" value="PDH_N"/>
    <property type="match status" value="1"/>
</dbReference>
<dbReference type="SUPFAM" id="SSF48179">
    <property type="entry name" value="6-phosphogluconate dehydrogenase C-terminal domain-like"/>
    <property type="match status" value="1"/>
</dbReference>
<gene>
    <name evidence="3" type="ORF">BWY73_01031</name>
</gene>
<reference evidence="3 4" key="1">
    <citation type="submission" date="2017-02" db="EMBL/GenBank/DDBJ databases">
        <title>Delving into the versatile metabolic prowess of the omnipresent phylum Bacteroidetes.</title>
        <authorList>
            <person name="Nobu M.K."/>
            <person name="Mei R."/>
            <person name="Narihiro T."/>
            <person name="Kuroda K."/>
            <person name="Liu W.-T."/>
        </authorList>
    </citation>
    <scope>NUCLEOTIDE SEQUENCE [LARGE SCALE GENOMIC DNA]</scope>
    <source>
        <strain evidence="3">ADurb.Bin417</strain>
    </source>
</reference>
<protein>
    <submittedName>
        <fullName evidence="3">Prephenate dehydrogenase</fullName>
    </submittedName>
</protein>
<dbReference type="InterPro" id="IPR008927">
    <property type="entry name" value="6-PGluconate_DH-like_C_sf"/>
</dbReference>
<dbReference type="AlphaFoldDB" id="A0A1V5MEN9"/>
<dbReference type="PANTHER" id="PTHR21363:SF0">
    <property type="entry name" value="PREPHENATE DEHYDROGENASE [NADP(+)]"/>
    <property type="match status" value="1"/>
</dbReference>
<dbReference type="GO" id="GO:0006571">
    <property type="term" value="P:tyrosine biosynthetic process"/>
    <property type="evidence" value="ECO:0007669"/>
    <property type="project" value="InterPro"/>
</dbReference>
<proteinExistence type="predicted"/>
<organism evidence="3 4">
    <name type="scientific">candidate division TA06 bacterium ADurb.Bin417</name>
    <dbReference type="NCBI Taxonomy" id="1852828"/>
    <lineage>
        <taxon>Bacteria</taxon>
        <taxon>Bacteria division TA06</taxon>
    </lineage>
</organism>
<feature type="domain" description="Prephenate/arogenate dehydrogenase" evidence="2">
    <location>
        <begin position="1"/>
        <end position="214"/>
    </location>
</feature>
<dbReference type="SUPFAM" id="SSF51735">
    <property type="entry name" value="NAD(P)-binding Rossmann-fold domains"/>
    <property type="match status" value="1"/>
</dbReference>
<evidence type="ECO:0000313" key="4">
    <source>
        <dbReference type="Proteomes" id="UP000485484"/>
    </source>
</evidence>
<dbReference type="InterPro" id="IPR036291">
    <property type="entry name" value="NAD(P)-bd_dom_sf"/>
</dbReference>
<dbReference type="GO" id="GO:0070403">
    <property type="term" value="F:NAD+ binding"/>
    <property type="evidence" value="ECO:0007669"/>
    <property type="project" value="InterPro"/>
</dbReference>
<dbReference type="GO" id="GO:0004665">
    <property type="term" value="F:prephenate dehydrogenase (NADP+) activity"/>
    <property type="evidence" value="ECO:0007669"/>
    <property type="project" value="InterPro"/>
</dbReference>
<dbReference type="PROSITE" id="PS51176">
    <property type="entry name" value="PDH_ADH"/>
    <property type="match status" value="1"/>
</dbReference>
<dbReference type="EMBL" id="MWAK01000156">
    <property type="protein sequence ID" value="OPZ91688.1"/>
    <property type="molecule type" value="Genomic_DNA"/>
</dbReference>
<dbReference type="GO" id="GO:0008977">
    <property type="term" value="F:prephenate dehydrogenase (NAD+) activity"/>
    <property type="evidence" value="ECO:0007669"/>
    <property type="project" value="InterPro"/>
</dbReference>
<keyword evidence="1" id="KW-0560">Oxidoreductase</keyword>
<sequence length="217" mass="23201">MVELLESGLAAVPGRLLVTDACSTKAAVLAAAGKLDPRHSFVGGHPIAGSEQRGSAAADPDLFRDRVTVLTPTRSTSADSLARVRELWAALGSRVVEMDPRVHDRILALTSHLPHLLSVFACLAAAPALEAAGRDFFGSGFRDISRLAAGSDEVWRDIFLTNRDNLVQDLETLVRLVSEWRSVLERGDAAAISAGLKEAALIRSRLLRKERGGASES</sequence>
<dbReference type="Gene3D" id="1.10.3660.10">
    <property type="entry name" value="6-phosphogluconate dehydrogenase C-terminal like domain"/>
    <property type="match status" value="1"/>
</dbReference>
<dbReference type="Pfam" id="PF20463">
    <property type="entry name" value="PDH_C"/>
    <property type="match status" value="1"/>
</dbReference>
<dbReference type="InterPro" id="IPR046826">
    <property type="entry name" value="PDH_N"/>
</dbReference>
<dbReference type="InterPro" id="IPR046825">
    <property type="entry name" value="PDH_C"/>
</dbReference>
<accession>A0A1V5MEN9</accession>
<dbReference type="Proteomes" id="UP000485484">
    <property type="component" value="Unassembled WGS sequence"/>
</dbReference>
<dbReference type="PANTHER" id="PTHR21363">
    <property type="entry name" value="PREPHENATE DEHYDROGENASE"/>
    <property type="match status" value="1"/>
</dbReference>
<evidence type="ECO:0000259" key="2">
    <source>
        <dbReference type="PROSITE" id="PS51176"/>
    </source>
</evidence>
<evidence type="ECO:0000256" key="1">
    <source>
        <dbReference type="ARBA" id="ARBA00023002"/>
    </source>
</evidence>
<evidence type="ECO:0000313" key="3">
    <source>
        <dbReference type="EMBL" id="OPZ91688.1"/>
    </source>
</evidence>